<dbReference type="Pfam" id="PF12171">
    <property type="entry name" value="zf-C2H2_jaz"/>
    <property type="match status" value="1"/>
</dbReference>
<dbReference type="PANTHER" id="PTHR24409:SF295">
    <property type="entry name" value="AZ2-RELATED"/>
    <property type="match status" value="1"/>
</dbReference>
<dbReference type="GO" id="GO:0008270">
    <property type="term" value="F:zinc ion binding"/>
    <property type="evidence" value="ECO:0007669"/>
    <property type="project" value="UniProtKB-KW"/>
</dbReference>
<feature type="domain" description="C2H2-type" evidence="6">
    <location>
        <begin position="330"/>
        <end position="358"/>
    </location>
</feature>
<dbReference type="GO" id="GO:0000977">
    <property type="term" value="F:RNA polymerase II transcription regulatory region sequence-specific DNA binding"/>
    <property type="evidence" value="ECO:0007669"/>
    <property type="project" value="TreeGrafter"/>
</dbReference>
<feature type="domain" description="C2H2-type" evidence="6">
    <location>
        <begin position="519"/>
        <end position="546"/>
    </location>
</feature>
<dbReference type="InterPro" id="IPR036236">
    <property type="entry name" value="Znf_C2H2_sf"/>
</dbReference>
<dbReference type="AlphaFoldDB" id="A0AAV1JFD5"/>
<comment type="caution">
    <text evidence="7">The sequence shown here is derived from an EMBL/GenBank/DDBJ whole genome shotgun (WGS) entry which is preliminary data.</text>
</comment>
<organism evidence="7 8">
    <name type="scientific">Leptosia nina</name>
    <dbReference type="NCBI Taxonomy" id="320188"/>
    <lineage>
        <taxon>Eukaryota</taxon>
        <taxon>Metazoa</taxon>
        <taxon>Ecdysozoa</taxon>
        <taxon>Arthropoda</taxon>
        <taxon>Hexapoda</taxon>
        <taxon>Insecta</taxon>
        <taxon>Pterygota</taxon>
        <taxon>Neoptera</taxon>
        <taxon>Endopterygota</taxon>
        <taxon>Lepidoptera</taxon>
        <taxon>Glossata</taxon>
        <taxon>Ditrysia</taxon>
        <taxon>Papilionoidea</taxon>
        <taxon>Pieridae</taxon>
        <taxon>Pierinae</taxon>
        <taxon>Leptosia</taxon>
    </lineage>
</organism>
<name>A0AAV1JFD5_9NEOP</name>
<dbReference type="Proteomes" id="UP001497472">
    <property type="component" value="Unassembled WGS sequence"/>
</dbReference>
<evidence type="ECO:0000313" key="7">
    <source>
        <dbReference type="EMBL" id="CAK1546754.1"/>
    </source>
</evidence>
<dbReference type="InterPro" id="IPR013087">
    <property type="entry name" value="Znf_C2H2_type"/>
</dbReference>
<dbReference type="EMBL" id="CAVLEF010000008">
    <property type="protein sequence ID" value="CAK1546754.1"/>
    <property type="molecule type" value="Genomic_DNA"/>
</dbReference>
<dbReference type="FunFam" id="3.30.160.60:FF:002343">
    <property type="entry name" value="Zinc finger protein 33A"/>
    <property type="match status" value="1"/>
</dbReference>
<dbReference type="PROSITE" id="PS00028">
    <property type="entry name" value="ZINC_FINGER_C2H2_1"/>
    <property type="match status" value="9"/>
</dbReference>
<evidence type="ECO:0000256" key="5">
    <source>
        <dbReference type="PROSITE-ProRule" id="PRU00042"/>
    </source>
</evidence>
<dbReference type="Pfam" id="PF00096">
    <property type="entry name" value="zf-C2H2"/>
    <property type="match status" value="5"/>
</dbReference>
<evidence type="ECO:0000256" key="2">
    <source>
        <dbReference type="ARBA" id="ARBA00022737"/>
    </source>
</evidence>
<dbReference type="GO" id="GO:0005634">
    <property type="term" value="C:nucleus"/>
    <property type="evidence" value="ECO:0007669"/>
    <property type="project" value="TreeGrafter"/>
</dbReference>
<dbReference type="GO" id="GO:0000981">
    <property type="term" value="F:DNA-binding transcription factor activity, RNA polymerase II-specific"/>
    <property type="evidence" value="ECO:0007669"/>
    <property type="project" value="TreeGrafter"/>
</dbReference>
<feature type="domain" description="C2H2-type" evidence="6">
    <location>
        <begin position="425"/>
        <end position="455"/>
    </location>
</feature>
<gene>
    <name evidence="7" type="ORF">LNINA_LOCUS6283</name>
</gene>
<feature type="domain" description="C2H2-type" evidence="6">
    <location>
        <begin position="358"/>
        <end position="386"/>
    </location>
</feature>
<dbReference type="InterPro" id="IPR022755">
    <property type="entry name" value="Znf_C2H2_jaz"/>
</dbReference>
<protein>
    <recommendedName>
        <fullName evidence="6">C2H2-type domain-containing protein</fullName>
    </recommendedName>
</protein>
<dbReference type="FunFam" id="3.30.160.60:FF:000446">
    <property type="entry name" value="Zinc finger protein"/>
    <property type="match status" value="1"/>
</dbReference>
<keyword evidence="1" id="KW-0479">Metal-binding</keyword>
<evidence type="ECO:0000256" key="4">
    <source>
        <dbReference type="ARBA" id="ARBA00022833"/>
    </source>
</evidence>
<reference evidence="7 8" key="1">
    <citation type="submission" date="2023-11" db="EMBL/GenBank/DDBJ databases">
        <authorList>
            <person name="Okamura Y."/>
        </authorList>
    </citation>
    <scope>NUCLEOTIDE SEQUENCE [LARGE SCALE GENOMIC DNA]</scope>
</reference>
<dbReference type="SMART" id="SM00355">
    <property type="entry name" value="ZnF_C2H2"/>
    <property type="match status" value="11"/>
</dbReference>
<feature type="domain" description="C2H2-type" evidence="6">
    <location>
        <begin position="274"/>
        <end position="301"/>
    </location>
</feature>
<evidence type="ECO:0000256" key="3">
    <source>
        <dbReference type="ARBA" id="ARBA00022771"/>
    </source>
</evidence>
<feature type="domain" description="C2H2-type" evidence="6">
    <location>
        <begin position="397"/>
        <end position="424"/>
    </location>
</feature>
<evidence type="ECO:0000313" key="8">
    <source>
        <dbReference type="Proteomes" id="UP001497472"/>
    </source>
</evidence>
<dbReference type="Gene3D" id="3.30.160.60">
    <property type="entry name" value="Classic Zinc Finger"/>
    <property type="match status" value="7"/>
</dbReference>
<evidence type="ECO:0000259" key="6">
    <source>
        <dbReference type="PROSITE" id="PS50157"/>
    </source>
</evidence>
<feature type="domain" description="C2H2-type" evidence="6">
    <location>
        <begin position="245"/>
        <end position="272"/>
    </location>
</feature>
<dbReference type="SUPFAM" id="SSF57667">
    <property type="entry name" value="beta-beta-alpha zinc fingers"/>
    <property type="match status" value="5"/>
</dbReference>
<feature type="domain" description="C2H2-type" evidence="6">
    <location>
        <begin position="487"/>
        <end position="515"/>
    </location>
</feature>
<dbReference type="PANTHER" id="PTHR24409">
    <property type="entry name" value="ZINC FINGER PROTEIN 142"/>
    <property type="match status" value="1"/>
</dbReference>
<evidence type="ECO:0000256" key="1">
    <source>
        <dbReference type="ARBA" id="ARBA00022723"/>
    </source>
</evidence>
<keyword evidence="2" id="KW-0677">Repeat</keyword>
<sequence length="592" mass="69798">MSYNSKSCIACFSNEKVTEYKMRNEHLISLFQTNTLKLCYICKKRARNMESFIQIVRSNQILIQNILDMPDSSIKLKPQPVLQMQTKMLYPEIPDTTDTSKTKEICYLLDNIDDVLKVERDDETNMATDFHDDPDFDMPLVKKEANVDLKLEEDDIRYLENKNGTNNLEAEVAQEGIIDIQSSGNSPIFSEELFVKRKKTAKKKKKKKTNDLDLTYIEVVDISREECMKEREENATKSLYLTAQYKCTDCVKGFMYKEVFNKHMTLHLESSGQYECDICKQRMKTEEKFQKHLKVHKVRYKCKECGVVRLYRGTIQDHYDQVHLLTHLIYSCAECPKKFKTRKALRKHKSYAHKSNRVTCDYCNKTYVNRDYLRRHILLKHSDDKSFERRQEDLKTHLCGDCGKAFTAPSYLKNHMVKHVKEGSYYCVECNKNFKTEMSLNQHLRLALPHVRYTDLPLQCDHCDKRFGVKRNLARHINRIHLNNKPYQCDRCEKAYLDQWSLQSHIRYTHEGHTKVRKYPCTFCDKVFKTSSTCKMHIRTHTGERPYKCKECPAAFSQAGILSTHVKLVHLKLTRDGKPKTITTERSRYDYN</sequence>
<dbReference type="PROSITE" id="PS50157">
    <property type="entry name" value="ZINC_FINGER_C2H2_2"/>
    <property type="match status" value="10"/>
</dbReference>
<feature type="domain" description="C2H2-type" evidence="6">
    <location>
        <begin position="547"/>
        <end position="570"/>
    </location>
</feature>
<feature type="domain" description="C2H2-type" evidence="6">
    <location>
        <begin position="458"/>
        <end position="486"/>
    </location>
</feature>
<keyword evidence="3 5" id="KW-0863">Zinc-finger</keyword>
<proteinExistence type="predicted"/>
<keyword evidence="4" id="KW-0862">Zinc</keyword>
<keyword evidence="8" id="KW-1185">Reference proteome</keyword>
<accession>A0AAV1JFD5</accession>